<evidence type="ECO:0000256" key="1">
    <source>
        <dbReference type="SAM" id="MobiDB-lite"/>
    </source>
</evidence>
<dbReference type="EMBL" id="KN846961">
    <property type="protein sequence ID" value="KIW64756.1"/>
    <property type="molecule type" value="Genomic_DNA"/>
</dbReference>
<organism evidence="2 3">
    <name type="scientific">Phialophora macrospora</name>
    <dbReference type="NCBI Taxonomy" id="1851006"/>
    <lineage>
        <taxon>Eukaryota</taxon>
        <taxon>Fungi</taxon>
        <taxon>Dikarya</taxon>
        <taxon>Ascomycota</taxon>
        <taxon>Pezizomycotina</taxon>
        <taxon>Eurotiomycetes</taxon>
        <taxon>Chaetothyriomycetidae</taxon>
        <taxon>Chaetothyriales</taxon>
        <taxon>Herpotrichiellaceae</taxon>
        <taxon>Phialophora</taxon>
    </lineage>
</organism>
<evidence type="ECO:0000313" key="2">
    <source>
        <dbReference type="EMBL" id="KIW64756.1"/>
    </source>
</evidence>
<dbReference type="AlphaFoldDB" id="A0A0D2CHQ0"/>
<sequence length="325" mass="35322">MSRRQITPTHLGGSSSGSNSQAQHPAPQQTHASTTRPSPIAPQQGQHEAPATTRPGRQIYPPVQPQAQQQQQQQHAPTPRLSDLEIPVRETAPTHPGDDDDEEDVNLDDLEEVNLNSPVATHQAPVATQQNHPPEPAHDWPQKSARPPPRQTGTLRGSGAPDLRRFNMPRDPPPPFTGTNDFVHDDVNDPHNQPPAFDNPHFFTPDQHLQAQHFQAQYELDENEPQPDESEQAARTAQEEADHEAAQHFAQGEGVPQAHIEGNFAGGGQAHVLAAGGLAHEVDGQGWHDADEGGQGDTGGWDDEDQGFQGGDDLEFAGHDDGTWQ</sequence>
<feature type="compositionally biased region" description="Low complexity" evidence="1">
    <location>
        <begin position="12"/>
        <end position="32"/>
    </location>
</feature>
<name>A0A0D2CHQ0_9EURO</name>
<feature type="compositionally biased region" description="Polar residues" evidence="1">
    <location>
        <begin position="33"/>
        <end position="46"/>
    </location>
</feature>
<feature type="compositionally biased region" description="Basic and acidic residues" evidence="1">
    <location>
        <begin position="281"/>
        <end position="291"/>
    </location>
</feature>
<keyword evidence="3" id="KW-1185">Reference proteome</keyword>
<feature type="compositionally biased region" description="Basic and acidic residues" evidence="1">
    <location>
        <begin position="316"/>
        <end position="325"/>
    </location>
</feature>
<feature type="compositionally biased region" description="Acidic residues" evidence="1">
    <location>
        <begin position="219"/>
        <end position="231"/>
    </location>
</feature>
<evidence type="ECO:0000313" key="3">
    <source>
        <dbReference type="Proteomes" id="UP000054266"/>
    </source>
</evidence>
<feature type="region of interest" description="Disordered" evidence="1">
    <location>
        <begin position="1"/>
        <end position="266"/>
    </location>
</feature>
<reference evidence="2 3" key="1">
    <citation type="submission" date="2015-01" db="EMBL/GenBank/DDBJ databases">
        <title>The Genome Sequence of Capronia semiimmersa CBS27337.</title>
        <authorList>
            <consortium name="The Broad Institute Genomics Platform"/>
            <person name="Cuomo C."/>
            <person name="de Hoog S."/>
            <person name="Gorbushina A."/>
            <person name="Stielow B."/>
            <person name="Teixiera M."/>
            <person name="Abouelleil A."/>
            <person name="Chapman S.B."/>
            <person name="Priest M."/>
            <person name="Young S.K."/>
            <person name="Wortman J."/>
            <person name="Nusbaum C."/>
            <person name="Birren B."/>
        </authorList>
    </citation>
    <scope>NUCLEOTIDE SEQUENCE [LARGE SCALE GENOMIC DNA]</scope>
    <source>
        <strain evidence="2 3">CBS 27337</strain>
    </source>
</reference>
<gene>
    <name evidence="2" type="ORF">PV04_09666</name>
</gene>
<dbReference type="HOGENOM" id="CLU_855301_0_0_1"/>
<feature type="compositionally biased region" description="Low complexity" evidence="1">
    <location>
        <begin position="65"/>
        <end position="79"/>
    </location>
</feature>
<protein>
    <submittedName>
        <fullName evidence="2">Uncharacterized protein</fullName>
    </submittedName>
</protein>
<feature type="compositionally biased region" description="Basic and acidic residues" evidence="1">
    <location>
        <begin position="237"/>
        <end position="246"/>
    </location>
</feature>
<dbReference type="Proteomes" id="UP000054266">
    <property type="component" value="Unassembled WGS sequence"/>
</dbReference>
<accession>A0A0D2CHQ0</accession>
<feature type="compositionally biased region" description="Acidic residues" evidence="1">
    <location>
        <begin position="98"/>
        <end position="112"/>
    </location>
</feature>
<feature type="region of interest" description="Disordered" evidence="1">
    <location>
        <begin position="281"/>
        <end position="325"/>
    </location>
</feature>
<proteinExistence type="predicted"/>